<organism evidence="20 21">
    <name type="scientific">Varroa destructor</name>
    <name type="common">Honeybee mite</name>
    <dbReference type="NCBI Taxonomy" id="109461"/>
    <lineage>
        <taxon>Eukaryota</taxon>
        <taxon>Metazoa</taxon>
        <taxon>Ecdysozoa</taxon>
        <taxon>Arthropoda</taxon>
        <taxon>Chelicerata</taxon>
        <taxon>Arachnida</taxon>
        <taxon>Acari</taxon>
        <taxon>Parasitiformes</taxon>
        <taxon>Mesostigmata</taxon>
        <taxon>Gamasina</taxon>
        <taxon>Dermanyssoidea</taxon>
        <taxon>Varroidae</taxon>
        <taxon>Varroa</taxon>
    </lineage>
</organism>
<dbReference type="PROSITE" id="PS50160">
    <property type="entry name" value="DNA_LIGASE_A3"/>
    <property type="match status" value="1"/>
</dbReference>
<dbReference type="FunFam" id="3.30.470.30:FF:000016">
    <property type="entry name" value="DNA ligase"/>
    <property type="match status" value="1"/>
</dbReference>
<evidence type="ECO:0000256" key="9">
    <source>
        <dbReference type="ARBA" id="ARBA00023172"/>
    </source>
</evidence>
<comment type="similarity">
    <text evidence="2 16">Belongs to the ATP-dependent DNA ligase family.</text>
</comment>
<dbReference type="GO" id="GO:0005634">
    <property type="term" value="C:nucleus"/>
    <property type="evidence" value="ECO:0007669"/>
    <property type="project" value="UniProtKB-SubCell"/>
</dbReference>
<protein>
    <recommendedName>
        <fullName evidence="15">DNA ligase</fullName>
        <ecNumber evidence="15">6.5.1.1</ecNumber>
    </recommendedName>
</protein>
<reference evidence="20" key="1">
    <citation type="submission" date="2021-01" db="UniProtKB">
        <authorList>
            <consortium name="EnsemblMetazoa"/>
        </authorList>
    </citation>
    <scope>IDENTIFICATION</scope>
</reference>
<keyword evidence="5" id="KW-0235">DNA replication</keyword>
<feature type="chain" id="PRO_5029632305" description="DNA ligase" evidence="18">
    <location>
        <begin position="21"/>
        <end position="926"/>
    </location>
</feature>
<keyword evidence="9 15" id="KW-0233">DNA recombination</keyword>
<feature type="region of interest" description="Disordered" evidence="17">
    <location>
        <begin position="109"/>
        <end position="287"/>
    </location>
</feature>
<dbReference type="GO" id="GO:0005739">
    <property type="term" value="C:mitochondrion"/>
    <property type="evidence" value="ECO:0007669"/>
    <property type="project" value="TreeGrafter"/>
</dbReference>
<dbReference type="InterPro" id="IPR000977">
    <property type="entry name" value="DNA_ligase_ATP-dep"/>
</dbReference>
<keyword evidence="7 15" id="KW-0227">DNA damage</keyword>
<evidence type="ECO:0000259" key="19">
    <source>
        <dbReference type="PROSITE" id="PS50160"/>
    </source>
</evidence>
<evidence type="ECO:0000256" key="16">
    <source>
        <dbReference type="RuleBase" id="RU004196"/>
    </source>
</evidence>
<evidence type="ECO:0000256" key="14">
    <source>
        <dbReference type="ARBA" id="ARBA00054532"/>
    </source>
</evidence>
<keyword evidence="18" id="KW-0732">Signal</keyword>
<evidence type="ECO:0000256" key="1">
    <source>
        <dbReference type="ARBA" id="ARBA00004123"/>
    </source>
</evidence>
<sequence length="926" mass="104530">MFYSVLRIAPLVSRLPLVSCLFVDSSGFPPFRFGAIFIYFFCQRRLSDLQVTSGRAAGQICCLDESVIGSLNRKMSQAKISSFFSRKKDIVGNSKQEISSKKELEEDVINNRATGANSDCDSPVKPLKEKRKSRILDDSSEDEPSPSKRSPNENRAPTKESKLAKNVGSKKSPGKKTGAKRRLSPGSVDEKMPASKRISTVDNSDDSHGDKCEGKRTSQTQDREKDQEKDTKTPILPKAKSEKDDVKEDSNEKSPKTVKERPKKTMAFDSGVRVDDLSPNDYRPDKEKYDPVKDATWKEGEKVPYLAFCQTLNRIDENSSRLKMIEILRNFFWSCLALSPNDLIFGVYLCLNKTAPDYEGQELGIGDSLLMKAIAEVTGRTLDAIKKEVHVKGDLGMVAESSKTNQKMIFAPPKLLLCNVFAKLKQITQLSGQSVQSKKVDMIKSMFVACRGSESKFLIRSLTGKLRIGLAESSLLTALAHAIILYNQPELAKTLGTESTKKVLEEATLALKTVYCECPNYDKIVQVVLKDGFEALPEKCKITPGVPMKPMLAHPTKGVTEVLKRFENMSFTCEFKYDGERAQIHMMEGGKVSIFSRNQENNTTKYPDIIQRIIKNIKEGVIDFIMDSEAVAYDREKKQILPFQTLMHRKKKDVDHGEIIVQVYVFAFDLLYLNGKSLVKEPFRERRRLLREHFHEVEGEFGFAANADLENVDDIQEYLEESVKGNCEGLMVKTLDKEATYEIAKRSHNWLKLKKDYLEGVGDTIDVVVIGGWKGKGKRTGTYGGFLLACYDPESEEFQSLCKIGTGFKEEELEQHTNFFKDYVLEKPKPYYNVDSSLQPDDWFDAVQVWEIKCADLSISPLHKAAIGLVDPEKGISLRFPRFVRIRDDKNPEDATHAQQIASMYRSQEQIKNAGPSGTNDEEDFY</sequence>
<evidence type="ECO:0000256" key="15">
    <source>
        <dbReference type="RuleBase" id="RU000617"/>
    </source>
</evidence>
<dbReference type="EnsemblMetazoa" id="XM_022797388">
    <property type="protein sequence ID" value="XP_022653123"/>
    <property type="gene ID" value="LOC111246951"/>
</dbReference>
<dbReference type="GO" id="GO:1903461">
    <property type="term" value="P:Okazaki fragment processing involved in mitotic DNA replication"/>
    <property type="evidence" value="ECO:0007669"/>
    <property type="project" value="TreeGrafter"/>
</dbReference>
<keyword evidence="12" id="KW-0131">Cell cycle</keyword>
<dbReference type="InterPro" id="IPR036599">
    <property type="entry name" value="DNA_ligase_N_sf"/>
</dbReference>
<dbReference type="AlphaFoldDB" id="A0A7M7M6I0"/>
<comment type="function">
    <text evidence="14">DNA ligase that seals nicks in double-stranded DNA during DNA replication, DNA recombination and DNA repair.</text>
</comment>
<dbReference type="InterPro" id="IPR012340">
    <property type="entry name" value="NA-bd_OB-fold"/>
</dbReference>
<dbReference type="SUPFAM" id="SSF56091">
    <property type="entry name" value="DNA ligase/mRNA capping enzyme, catalytic domain"/>
    <property type="match status" value="1"/>
</dbReference>
<feature type="compositionally biased region" description="Basic and acidic residues" evidence="17">
    <location>
        <begin position="150"/>
        <end position="163"/>
    </location>
</feature>
<evidence type="ECO:0000256" key="3">
    <source>
        <dbReference type="ARBA" id="ARBA00022598"/>
    </source>
</evidence>
<keyword evidence="4" id="KW-0132">Cell division</keyword>
<dbReference type="CDD" id="cd07900">
    <property type="entry name" value="Adenylation_DNA_ligase_I_Euk"/>
    <property type="match status" value="1"/>
</dbReference>
<evidence type="ECO:0000313" key="21">
    <source>
        <dbReference type="Proteomes" id="UP000594260"/>
    </source>
</evidence>
<dbReference type="InParanoid" id="A0A7M7M6I0"/>
<proteinExistence type="inferred from homology"/>
<dbReference type="GO" id="GO:0003910">
    <property type="term" value="F:DNA ligase (ATP) activity"/>
    <property type="evidence" value="ECO:0007669"/>
    <property type="project" value="UniProtKB-EC"/>
</dbReference>
<feature type="compositionally biased region" description="Basic and acidic residues" evidence="17">
    <location>
        <begin position="239"/>
        <end position="260"/>
    </location>
</feature>
<dbReference type="FunFam" id="1.10.3260.10:FF:000001">
    <property type="entry name" value="DNA ligase"/>
    <property type="match status" value="1"/>
</dbReference>
<evidence type="ECO:0000256" key="18">
    <source>
        <dbReference type="SAM" id="SignalP"/>
    </source>
</evidence>
<dbReference type="RefSeq" id="XP_022653123.1">
    <property type="nucleotide sequence ID" value="XM_022797388.1"/>
</dbReference>
<dbReference type="GO" id="GO:0071897">
    <property type="term" value="P:DNA biosynthetic process"/>
    <property type="evidence" value="ECO:0007669"/>
    <property type="project" value="InterPro"/>
</dbReference>
<feature type="compositionally biased region" description="Polar residues" evidence="17">
    <location>
        <begin position="111"/>
        <end position="120"/>
    </location>
</feature>
<dbReference type="Gene3D" id="3.30.1490.70">
    <property type="match status" value="1"/>
</dbReference>
<dbReference type="Pfam" id="PF01068">
    <property type="entry name" value="DNA_ligase_A_M"/>
    <property type="match status" value="1"/>
</dbReference>
<keyword evidence="3 15" id="KW-0436">Ligase</keyword>
<dbReference type="CTD" id="37791"/>
<keyword evidence="6 15" id="KW-0547">Nucleotide-binding</keyword>
<dbReference type="InterPro" id="IPR050191">
    <property type="entry name" value="ATP-dep_DNA_ligase"/>
</dbReference>
<dbReference type="GO" id="GO:0006281">
    <property type="term" value="P:DNA repair"/>
    <property type="evidence" value="ECO:0007669"/>
    <property type="project" value="UniProtKB-KW"/>
</dbReference>
<dbReference type="FunCoup" id="A0A7M7M6I0">
    <property type="interactions" value="1383"/>
</dbReference>
<keyword evidence="21" id="KW-1185">Reference proteome</keyword>
<feature type="compositionally biased region" description="Basic and acidic residues" evidence="17">
    <location>
        <begin position="272"/>
        <end position="287"/>
    </location>
</feature>
<dbReference type="GO" id="GO:0006310">
    <property type="term" value="P:DNA recombination"/>
    <property type="evidence" value="ECO:0007669"/>
    <property type="project" value="UniProtKB-KW"/>
</dbReference>
<evidence type="ECO:0000256" key="10">
    <source>
        <dbReference type="ARBA" id="ARBA00023204"/>
    </source>
</evidence>
<dbReference type="PANTHER" id="PTHR45674">
    <property type="entry name" value="DNA LIGASE 1/3 FAMILY MEMBER"/>
    <property type="match status" value="1"/>
</dbReference>
<feature type="domain" description="ATP-dependent DNA ligase family profile" evidence="19">
    <location>
        <begin position="656"/>
        <end position="792"/>
    </location>
</feature>
<feature type="compositionally biased region" description="Basic residues" evidence="17">
    <location>
        <begin position="172"/>
        <end position="183"/>
    </location>
</feature>
<feature type="compositionally biased region" description="Polar residues" evidence="17">
    <location>
        <begin position="905"/>
        <end position="919"/>
    </location>
</feature>
<dbReference type="Gene3D" id="2.40.50.140">
    <property type="entry name" value="Nucleic acid-binding proteins"/>
    <property type="match status" value="1"/>
</dbReference>
<feature type="signal peptide" evidence="18">
    <location>
        <begin position="1"/>
        <end position="20"/>
    </location>
</feature>
<evidence type="ECO:0000256" key="13">
    <source>
        <dbReference type="ARBA" id="ARBA00034003"/>
    </source>
</evidence>
<dbReference type="SUPFAM" id="SSF50249">
    <property type="entry name" value="Nucleic acid-binding proteins"/>
    <property type="match status" value="1"/>
</dbReference>
<dbReference type="Gene3D" id="3.30.470.30">
    <property type="entry name" value="DNA ligase/mRNA capping enzyme"/>
    <property type="match status" value="1"/>
</dbReference>
<evidence type="ECO:0000256" key="4">
    <source>
        <dbReference type="ARBA" id="ARBA00022618"/>
    </source>
</evidence>
<dbReference type="Proteomes" id="UP000594260">
    <property type="component" value="Unplaced"/>
</dbReference>
<dbReference type="PROSITE" id="PS00697">
    <property type="entry name" value="DNA_LIGASE_A1"/>
    <property type="match status" value="1"/>
</dbReference>
<evidence type="ECO:0000256" key="2">
    <source>
        <dbReference type="ARBA" id="ARBA00007572"/>
    </source>
</evidence>
<dbReference type="Gene3D" id="1.10.3260.10">
    <property type="entry name" value="DNA ligase, ATP-dependent, N-terminal domain"/>
    <property type="match status" value="1"/>
</dbReference>
<dbReference type="GO" id="GO:0051301">
    <property type="term" value="P:cell division"/>
    <property type="evidence" value="ECO:0007669"/>
    <property type="project" value="UniProtKB-KW"/>
</dbReference>
<dbReference type="Pfam" id="PF04675">
    <property type="entry name" value="DNA_ligase_A_N"/>
    <property type="match status" value="1"/>
</dbReference>
<dbReference type="CDD" id="cd07969">
    <property type="entry name" value="OBF_DNA_ligase_I"/>
    <property type="match status" value="1"/>
</dbReference>
<keyword evidence="11" id="KW-0539">Nucleus</keyword>
<evidence type="ECO:0000256" key="6">
    <source>
        <dbReference type="ARBA" id="ARBA00022741"/>
    </source>
</evidence>
<dbReference type="SUPFAM" id="SSF117018">
    <property type="entry name" value="ATP-dependent DNA ligase DNA-binding domain"/>
    <property type="match status" value="1"/>
</dbReference>
<dbReference type="GO" id="GO:0003677">
    <property type="term" value="F:DNA binding"/>
    <property type="evidence" value="ECO:0007669"/>
    <property type="project" value="InterPro"/>
</dbReference>
<dbReference type="OrthoDB" id="206088at2759"/>
<dbReference type="InterPro" id="IPR012310">
    <property type="entry name" value="DNA_ligase_ATP-dep_cent"/>
</dbReference>
<dbReference type="GO" id="GO:0005524">
    <property type="term" value="F:ATP binding"/>
    <property type="evidence" value="ECO:0007669"/>
    <property type="project" value="UniProtKB-KW"/>
</dbReference>
<evidence type="ECO:0000256" key="8">
    <source>
        <dbReference type="ARBA" id="ARBA00022840"/>
    </source>
</evidence>
<dbReference type="InterPro" id="IPR016059">
    <property type="entry name" value="DNA_ligase_ATP-dep_CS"/>
</dbReference>
<name>A0A7M7M6I0_VARDE</name>
<evidence type="ECO:0000256" key="17">
    <source>
        <dbReference type="SAM" id="MobiDB-lite"/>
    </source>
</evidence>
<dbReference type="NCBIfam" id="TIGR00574">
    <property type="entry name" value="dnl1"/>
    <property type="match status" value="1"/>
</dbReference>
<dbReference type="GeneID" id="111246951"/>
<evidence type="ECO:0000256" key="11">
    <source>
        <dbReference type="ARBA" id="ARBA00023242"/>
    </source>
</evidence>
<dbReference type="Pfam" id="PF04679">
    <property type="entry name" value="DNA_ligase_A_C"/>
    <property type="match status" value="1"/>
</dbReference>
<comment type="catalytic activity">
    <reaction evidence="13 15">
        <text>ATP + (deoxyribonucleotide)n-3'-hydroxyl + 5'-phospho-(deoxyribonucleotide)m = (deoxyribonucleotide)n+m + AMP + diphosphate.</text>
        <dbReference type="EC" id="6.5.1.1"/>
    </reaction>
</comment>
<evidence type="ECO:0000313" key="20">
    <source>
        <dbReference type="EnsemblMetazoa" id="XP_022653123"/>
    </source>
</evidence>
<dbReference type="PANTHER" id="PTHR45674:SF4">
    <property type="entry name" value="DNA LIGASE 1"/>
    <property type="match status" value="1"/>
</dbReference>
<dbReference type="PROSITE" id="PS00333">
    <property type="entry name" value="DNA_LIGASE_A2"/>
    <property type="match status" value="1"/>
</dbReference>
<dbReference type="InterPro" id="IPR012309">
    <property type="entry name" value="DNA_ligase_ATP-dep_C"/>
</dbReference>
<keyword evidence="8 15" id="KW-0067">ATP-binding</keyword>
<feature type="region of interest" description="Disordered" evidence="17">
    <location>
        <begin position="905"/>
        <end position="926"/>
    </location>
</feature>
<dbReference type="KEGG" id="vde:111246951"/>
<dbReference type="FunFam" id="2.40.50.140:FF:000062">
    <property type="entry name" value="DNA ligase"/>
    <property type="match status" value="1"/>
</dbReference>
<evidence type="ECO:0000256" key="12">
    <source>
        <dbReference type="ARBA" id="ARBA00023306"/>
    </source>
</evidence>
<comment type="subcellular location">
    <subcellularLocation>
        <location evidence="1">Nucleus</location>
    </subcellularLocation>
</comment>
<dbReference type="OMA" id="CYATHSE"/>
<dbReference type="EC" id="6.5.1.1" evidence="15"/>
<accession>A0A7M7M6I0</accession>
<dbReference type="InterPro" id="IPR012308">
    <property type="entry name" value="DNA_ligase_ATP-dep_N"/>
</dbReference>
<feature type="compositionally biased region" description="Basic and acidic residues" evidence="17">
    <location>
        <begin position="205"/>
        <end position="232"/>
    </location>
</feature>
<evidence type="ECO:0000256" key="5">
    <source>
        <dbReference type="ARBA" id="ARBA00022705"/>
    </source>
</evidence>
<keyword evidence="10 15" id="KW-0234">DNA repair</keyword>
<evidence type="ECO:0000256" key="7">
    <source>
        <dbReference type="ARBA" id="ARBA00022763"/>
    </source>
</evidence>